<reference evidence="1" key="1">
    <citation type="submission" date="2018-11" db="EMBL/GenBank/DDBJ databases">
        <authorList>
            <consortium name="Pathogen Informatics"/>
        </authorList>
    </citation>
    <scope>NUCLEOTIDE SEQUENCE</scope>
</reference>
<keyword evidence="2" id="KW-1185">Reference proteome</keyword>
<dbReference type="Proteomes" id="UP000784294">
    <property type="component" value="Unassembled WGS sequence"/>
</dbReference>
<dbReference type="EMBL" id="CAAALY010006313">
    <property type="protein sequence ID" value="VEL09432.1"/>
    <property type="molecule type" value="Genomic_DNA"/>
</dbReference>
<proteinExistence type="predicted"/>
<dbReference type="OrthoDB" id="79452at2759"/>
<organism evidence="1 2">
    <name type="scientific">Protopolystoma xenopodis</name>
    <dbReference type="NCBI Taxonomy" id="117903"/>
    <lineage>
        <taxon>Eukaryota</taxon>
        <taxon>Metazoa</taxon>
        <taxon>Spiralia</taxon>
        <taxon>Lophotrochozoa</taxon>
        <taxon>Platyhelminthes</taxon>
        <taxon>Monogenea</taxon>
        <taxon>Polyopisthocotylea</taxon>
        <taxon>Polystomatidea</taxon>
        <taxon>Polystomatidae</taxon>
        <taxon>Protopolystoma</taxon>
    </lineage>
</organism>
<comment type="caution">
    <text evidence="1">The sequence shown here is derived from an EMBL/GenBank/DDBJ whole genome shotgun (WGS) entry which is preliminary data.</text>
</comment>
<evidence type="ECO:0000313" key="1">
    <source>
        <dbReference type="EMBL" id="VEL09432.1"/>
    </source>
</evidence>
<sequence>MMEFMDNKSQTKVVEVMIDSVTTVFGPTADYMPEAVLSALTAMEQVVESASEAQMVEPDIDINGALSLGYVSEASASGLEMTPNLGLARSPALIAGQASRSAGT</sequence>
<evidence type="ECO:0000313" key="2">
    <source>
        <dbReference type="Proteomes" id="UP000784294"/>
    </source>
</evidence>
<name>A0A3S4ZXA8_9PLAT</name>
<dbReference type="AlphaFoldDB" id="A0A3S4ZXA8"/>
<protein>
    <submittedName>
        <fullName evidence="1">Uncharacterized protein</fullName>
    </submittedName>
</protein>
<gene>
    <name evidence="1" type="ORF">PXEA_LOCUS2872</name>
</gene>
<accession>A0A3S4ZXA8</accession>